<sequence>MPRPSPSTAALPAGPLDPRAQRPGRRFGPGSAWGTWGLGTAALLLLCAWTLGLSPDVDSVRLQIRATARSSLCFFLLAYVASSWRILHPGRFSDWLRQRRRQWGLLFATSHALHAAGLVVLHHMASPALWAQLTSLPSWILGGSGYLVLTLMALSSHDAAVRALGPARWSRLHRLGLHGLWTLFLLSCAKRVGGDPFYLLPVSLLLGALAARLWAHLLKRRGSSL</sequence>
<proteinExistence type="predicted"/>
<keyword evidence="2" id="KW-0472">Membrane</keyword>
<dbReference type="RefSeq" id="WP_347609283.1">
    <property type="nucleotide sequence ID" value="NZ_JBDPZC010000004.1"/>
</dbReference>
<feature type="region of interest" description="Disordered" evidence="1">
    <location>
        <begin position="1"/>
        <end position="24"/>
    </location>
</feature>
<evidence type="ECO:0000313" key="4">
    <source>
        <dbReference type="Proteomes" id="UP001462640"/>
    </source>
</evidence>
<reference evidence="3 4" key="1">
    <citation type="submission" date="2024-05" db="EMBL/GenBank/DDBJ databases">
        <title>Roseateles sp. 2.12 16S ribosomal RNA gene Genome sequencing and assembly.</title>
        <authorList>
            <person name="Woo H."/>
        </authorList>
    </citation>
    <scope>NUCLEOTIDE SEQUENCE [LARGE SCALE GENOMIC DNA]</scope>
    <source>
        <strain evidence="3 4">2.12</strain>
    </source>
</reference>
<evidence type="ECO:0008006" key="5">
    <source>
        <dbReference type="Google" id="ProtNLM"/>
    </source>
</evidence>
<dbReference type="EMBL" id="JBDPZC010000004">
    <property type="protein sequence ID" value="MEO3713118.1"/>
    <property type="molecule type" value="Genomic_DNA"/>
</dbReference>
<keyword evidence="2" id="KW-1133">Transmembrane helix</keyword>
<evidence type="ECO:0000256" key="2">
    <source>
        <dbReference type="SAM" id="Phobius"/>
    </source>
</evidence>
<protein>
    <recommendedName>
        <fullName evidence="5">Ferric oxidoreductase domain-containing protein</fullName>
    </recommendedName>
</protein>
<feature type="transmembrane region" description="Helical" evidence="2">
    <location>
        <begin position="103"/>
        <end position="124"/>
    </location>
</feature>
<name>A0ABV0GDI0_9BURK</name>
<feature type="transmembrane region" description="Helical" evidence="2">
    <location>
        <begin position="136"/>
        <end position="154"/>
    </location>
</feature>
<evidence type="ECO:0000313" key="3">
    <source>
        <dbReference type="EMBL" id="MEO3713118.1"/>
    </source>
</evidence>
<keyword evidence="4" id="KW-1185">Reference proteome</keyword>
<comment type="caution">
    <text evidence="3">The sequence shown here is derived from an EMBL/GenBank/DDBJ whole genome shotgun (WGS) entry which is preliminary data.</text>
</comment>
<keyword evidence="2" id="KW-0812">Transmembrane</keyword>
<feature type="transmembrane region" description="Helical" evidence="2">
    <location>
        <begin position="64"/>
        <end position="82"/>
    </location>
</feature>
<dbReference type="Proteomes" id="UP001462640">
    <property type="component" value="Unassembled WGS sequence"/>
</dbReference>
<feature type="transmembrane region" description="Helical" evidence="2">
    <location>
        <begin position="198"/>
        <end position="215"/>
    </location>
</feature>
<organism evidence="3 4">
    <name type="scientific">Roseateles flavus</name>
    <dbReference type="NCBI Taxonomy" id="3149041"/>
    <lineage>
        <taxon>Bacteria</taxon>
        <taxon>Pseudomonadati</taxon>
        <taxon>Pseudomonadota</taxon>
        <taxon>Betaproteobacteria</taxon>
        <taxon>Burkholderiales</taxon>
        <taxon>Sphaerotilaceae</taxon>
        <taxon>Roseateles</taxon>
    </lineage>
</organism>
<feature type="transmembrane region" description="Helical" evidence="2">
    <location>
        <begin position="32"/>
        <end position="52"/>
    </location>
</feature>
<gene>
    <name evidence="3" type="ORF">ABDJ40_10120</name>
</gene>
<accession>A0ABV0GDI0</accession>
<evidence type="ECO:0000256" key="1">
    <source>
        <dbReference type="SAM" id="MobiDB-lite"/>
    </source>
</evidence>